<feature type="compositionally biased region" description="Acidic residues" evidence="1">
    <location>
        <begin position="258"/>
        <end position="270"/>
    </location>
</feature>
<sequence length="610" mass="68605">MPRPGLRPGTATGSEPTETETNTVPARSTRQTRSRALMATAGRENAPKSAGTKRAPQGGSPEPSSKRQAGRTRNRTKATVFTRNNGRPAEHEEDEAPRDQHFYNMINATAGATRSQAPQVGSDPPAQQLLDEIQPVSNDAWNGTSGNDREIATEVSGQNQRAASSKSKQRLDGIYEVPDDGGDDNAGRKSSRHQKAPSPELGGNGSSYEPSDEESEQLDGHESPDEEQHGPEPDLGAKDTTRVEEGVPITLNIPDTPESAEDSEAPEDEASTVGLEKLRLMLKLMGRRGWTGDNDYEDNLLRGNHESASDWQKRHGVQLGTHNLRILFDRAHRLMKVIEPIPRVPQYGEQVDYFRDKKEDIEKALNSVQRATVRVVGEMSSEEDSPDLRKRRGKAARKAICGKIMPMLTLCLKEAFLVGTNLTSDIDAPLPAERIFIPSALDLLRLVLDWCLQLYEALAPQLDETQLRPETKDAQTALNNRRRLRTYLEHSHRTLKKARNPAEERLRRQQAIEMSEEARKRREEKAKDEREKQERQMQLVREASQRILIEDKYLKEHGWHMWEDEALRDTIEKVSNPKIETLVSLIPSRTVDEVRQRVSELRLLSQDRGG</sequence>
<feature type="compositionally biased region" description="Polar residues" evidence="1">
    <location>
        <begin position="155"/>
        <end position="166"/>
    </location>
</feature>
<dbReference type="AlphaFoldDB" id="A0A179GWL2"/>
<feature type="region of interest" description="Disordered" evidence="1">
    <location>
        <begin position="1"/>
        <end position="271"/>
    </location>
</feature>
<feature type="compositionally biased region" description="Basic and acidic residues" evidence="1">
    <location>
        <begin position="218"/>
        <end position="245"/>
    </location>
</feature>
<feature type="compositionally biased region" description="Polar residues" evidence="1">
    <location>
        <begin position="135"/>
        <end position="146"/>
    </location>
</feature>
<organism evidence="2 3">
    <name type="scientific">Purpureocillium lilacinum</name>
    <name type="common">Paecilomyces lilacinus</name>
    <dbReference type="NCBI Taxonomy" id="33203"/>
    <lineage>
        <taxon>Eukaryota</taxon>
        <taxon>Fungi</taxon>
        <taxon>Dikarya</taxon>
        <taxon>Ascomycota</taxon>
        <taxon>Pezizomycotina</taxon>
        <taxon>Sordariomycetes</taxon>
        <taxon>Hypocreomycetidae</taxon>
        <taxon>Hypocreales</taxon>
        <taxon>Ophiocordycipitaceae</taxon>
        <taxon>Purpureocillium</taxon>
    </lineage>
</organism>
<gene>
    <name evidence="2" type="ORF">VFPBJ_04950</name>
</gene>
<evidence type="ECO:0000256" key="1">
    <source>
        <dbReference type="SAM" id="MobiDB-lite"/>
    </source>
</evidence>
<dbReference type="EMBL" id="LSBH01000003">
    <property type="protein sequence ID" value="OAQ82366.1"/>
    <property type="molecule type" value="Genomic_DNA"/>
</dbReference>
<accession>A0A179GWL2</accession>
<feature type="region of interest" description="Disordered" evidence="1">
    <location>
        <begin position="492"/>
        <end position="537"/>
    </location>
</feature>
<reference evidence="2 3" key="1">
    <citation type="submission" date="2016-01" db="EMBL/GenBank/DDBJ databases">
        <title>Biosynthesis of antibiotic leucinostatins and their inhibition on Phytophthora in bio-control Purpureocillium lilacinum.</title>
        <authorList>
            <person name="Wang G."/>
            <person name="Liu Z."/>
            <person name="Lin R."/>
            <person name="Li E."/>
            <person name="Mao Z."/>
            <person name="Ling J."/>
            <person name="Yin W."/>
            <person name="Xie B."/>
        </authorList>
    </citation>
    <scope>NUCLEOTIDE SEQUENCE [LARGE SCALE GENOMIC DNA]</scope>
    <source>
        <strain evidence="2">PLBJ-1</strain>
    </source>
</reference>
<protein>
    <submittedName>
        <fullName evidence="2">Uncharacterized protein</fullName>
    </submittedName>
</protein>
<dbReference type="Proteomes" id="UP000078240">
    <property type="component" value="Unassembled WGS sequence"/>
</dbReference>
<proteinExistence type="predicted"/>
<feature type="compositionally biased region" description="Polar residues" evidence="1">
    <location>
        <begin position="106"/>
        <end position="119"/>
    </location>
</feature>
<comment type="caution">
    <text evidence="2">The sequence shown here is derived from an EMBL/GenBank/DDBJ whole genome shotgun (WGS) entry which is preliminary data.</text>
</comment>
<feature type="compositionally biased region" description="Polar residues" evidence="1">
    <location>
        <begin position="11"/>
        <end position="31"/>
    </location>
</feature>
<feature type="compositionally biased region" description="Basic and acidic residues" evidence="1">
    <location>
        <begin position="516"/>
        <end position="535"/>
    </location>
</feature>
<evidence type="ECO:0000313" key="2">
    <source>
        <dbReference type="EMBL" id="OAQ82366.1"/>
    </source>
</evidence>
<name>A0A179GWL2_PURLI</name>
<evidence type="ECO:0000313" key="3">
    <source>
        <dbReference type="Proteomes" id="UP000078240"/>
    </source>
</evidence>